<sequence length="416" mass="45812">MKKVLLSAVLVLASTFAFAGGYRVSLQGQKALAMGHTGVAVINSSELVFFNPSGLAFLEDKLHISAGVSGVFSNVAYQNTSTGAFAETDSPVGTPFYLYASYQANDWLTFGLGVYTPYGSRVEYEDDWAGSHLVNNIELRAIFVQPTVSFKITDNFSIGGGPIWVTGNVNFNRNLSRTLTDLEGNRSEVTIDASGVTNWGWVASATLKPTEQLTIGATYRSEIILDADDGTAEFENIPNSPLTPFNDTAISASLPLPAEMTVGLSYEFCDKWTFAFDFNRTFWDVYESLDIDFADPNIPDSVNPRNYKNASTYRFGLQFDATSQFTLRAGYYFDESPIQPGFFAPETPRNDSNGYTAGLTFNVNSRLQIDASFLYLHFKEVDASYDSYFENGQAVPFEGSYKNNAFIPGLGVSYRM</sequence>
<gene>
    <name evidence="9" type="ORF">BST85_09595</name>
</gene>
<dbReference type="PANTHER" id="PTHR35093:SF8">
    <property type="entry name" value="OUTER MEMBRANE PROTEIN NMB0088-RELATED"/>
    <property type="match status" value="1"/>
</dbReference>
<organism evidence="9 10">
    <name type="scientific">Aureitalea marina</name>
    <dbReference type="NCBI Taxonomy" id="930804"/>
    <lineage>
        <taxon>Bacteria</taxon>
        <taxon>Pseudomonadati</taxon>
        <taxon>Bacteroidota</taxon>
        <taxon>Flavobacteriia</taxon>
        <taxon>Flavobacteriales</taxon>
        <taxon>Flavobacteriaceae</taxon>
        <taxon>Aureitalea</taxon>
    </lineage>
</organism>
<dbReference type="SUPFAM" id="SSF56935">
    <property type="entry name" value="Porins"/>
    <property type="match status" value="1"/>
</dbReference>
<feature type="signal peptide" evidence="8">
    <location>
        <begin position="1"/>
        <end position="19"/>
    </location>
</feature>
<proteinExistence type="inferred from homology"/>
<feature type="chain" id="PRO_5015753664" evidence="8">
    <location>
        <begin position="20"/>
        <end position="416"/>
    </location>
</feature>
<dbReference type="GO" id="GO:0009279">
    <property type="term" value="C:cell outer membrane"/>
    <property type="evidence" value="ECO:0007669"/>
    <property type="project" value="UniProtKB-SubCell"/>
</dbReference>
<evidence type="ECO:0000256" key="8">
    <source>
        <dbReference type="SAM" id="SignalP"/>
    </source>
</evidence>
<dbReference type="RefSeq" id="WP_104813976.1">
    <property type="nucleotide sequence ID" value="NZ_MQUB01000001.1"/>
</dbReference>
<dbReference type="OrthoDB" id="9922at2"/>
<name>A0A2S7KTS2_9FLAO</name>
<keyword evidence="4" id="KW-0812">Transmembrane</keyword>
<comment type="caution">
    <text evidence="9">The sequence shown here is derived from an EMBL/GenBank/DDBJ whole genome shotgun (WGS) entry which is preliminary data.</text>
</comment>
<dbReference type="GO" id="GO:0015483">
    <property type="term" value="F:long-chain fatty acid transporting porin activity"/>
    <property type="evidence" value="ECO:0007669"/>
    <property type="project" value="TreeGrafter"/>
</dbReference>
<dbReference type="Pfam" id="PF03349">
    <property type="entry name" value="Toluene_X"/>
    <property type="match status" value="1"/>
</dbReference>
<evidence type="ECO:0000256" key="2">
    <source>
        <dbReference type="ARBA" id="ARBA00008163"/>
    </source>
</evidence>
<evidence type="ECO:0000256" key="3">
    <source>
        <dbReference type="ARBA" id="ARBA00022452"/>
    </source>
</evidence>
<dbReference type="AlphaFoldDB" id="A0A2S7KTS2"/>
<keyword evidence="10" id="KW-1185">Reference proteome</keyword>
<evidence type="ECO:0000256" key="5">
    <source>
        <dbReference type="ARBA" id="ARBA00022729"/>
    </source>
</evidence>
<keyword evidence="3" id="KW-1134">Transmembrane beta strand</keyword>
<reference evidence="9 10" key="1">
    <citation type="submission" date="2016-11" db="EMBL/GenBank/DDBJ databases">
        <title>Trade-off between light-utilization and light-protection in marine flavobacteria.</title>
        <authorList>
            <person name="Kumagai Y."/>
        </authorList>
    </citation>
    <scope>NUCLEOTIDE SEQUENCE [LARGE SCALE GENOMIC DNA]</scope>
    <source>
        <strain evidence="9 10">NBRC 107741</strain>
    </source>
</reference>
<protein>
    <submittedName>
        <fullName evidence="9">Transporter</fullName>
    </submittedName>
</protein>
<keyword evidence="7" id="KW-0998">Cell outer membrane</keyword>
<dbReference type="Gene3D" id="2.40.160.60">
    <property type="entry name" value="Outer membrane protein transport protein (OMPP1/FadL/TodX)"/>
    <property type="match status" value="1"/>
</dbReference>
<evidence type="ECO:0000256" key="1">
    <source>
        <dbReference type="ARBA" id="ARBA00004571"/>
    </source>
</evidence>
<dbReference type="EMBL" id="MQUB01000001">
    <property type="protein sequence ID" value="PQB06035.1"/>
    <property type="molecule type" value="Genomic_DNA"/>
</dbReference>
<evidence type="ECO:0000256" key="6">
    <source>
        <dbReference type="ARBA" id="ARBA00023136"/>
    </source>
</evidence>
<comment type="subcellular location">
    <subcellularLocation>
        <location evidence="1">Cell outer membrane</location>
        <topology evidence="1">Multi-pass membrane protein</topology>
    </subcellularLocation>
</comment>
<keyword evidence="5 8" id="KW-0732">Signal</keyword>
<dbReference type="InterPro" id="IPR005017">
    <property type="entry name" value="OMPP1/FadL/TodX"/>
</dbReference>
<comment type="similarity">
    <text evidence="2">Belongs to the OmpP1/FadL family.</text>
</comment>
<evidence type="ECO:0000256" key="7">
    <source>
        <dbReference type="ARBA" id="ARBA00023237"/>
    </source>
</evidence>
<accession>A0A2S7KTS2</accession>
<evidence type="ECO:0000313" key="9">
    <source>
        <dbReference type="EMBL" id="PQB06035.1"/>
    </source>
</evidence>
<dbReference type="PANTHER" id="PTHR35093">
    <property type="entry name" value="OUTER MEMBRANE PROTEIN NMB0088-RELATED"/>
    <property type="match status" value="1"/>
</dbReference>
<evidence type="ECO:0000256" key="4">
    <source>
        <dbReference type="ARBA" id="ARBA00022692"/>
    </source>
</evidence>
<evidence type="ECO:0000313" key="10">
    <source>
        <dbReference type="Proteomes" id="UP000239800"/>
    </source>
</evidence>
<keyword evidence="6" id="KW-0472">Membrane</keyword>
<dbReference type="Proteomes" id="UP000239800">
    <property type="component" value="Unassembled WGS sequence"/>
</dbReference>